<dbReference type="InterPro" id="IPR013968">
    <property type="entry name" value="PKS_KR"/>
</dbReference>
<feature type="compositionally biased region" description="Basic and acidic residues" evidence="6">
    <location>
        <begin position="7"/>
        <end position="17"/>
    </location>
</feature>
<dbReference type="InterPro" id="IPR049900">
    <property type="entry name" value="PKS_mFAS_DH"/>
</dbReference>
<evidence type="ECO:0000256" key="4">
    <source>
        <dbReference type="ARBA" id="ARBA00022679"/>
    </source>
</evidence>
<feature type="region of interest" description="N-terminal hotdog fold" evidence="5">
    <location>
        <begin position="655"/>
        <end position="775"/>
    </location>
</feature>
<feature type="domain" description="Ketosynthase family 3 (KS3)" evidence="8">
    <location>
        <begin position="33"/>
        <end position="454"/>
    </location>
</feature>
<name>A0ABW9YEM1_9GAMM</name>
<keyword evidence="4" id="KW-0808">Transferase</keyword>
<dbReference type="SMART" id="SM01294">
    <property type="entry name" value="PKS_PP_betabranch"/>
    <property type="match status" value="1"/>
</dbReference>
<dbReference type="Gene3D" id="3.10.129.110">
    <property type="entry name" value="Polyketide synthase dehydratase"/>
    <property type="match status" value="1"/>
</dbReference>
<evidence type="ECO:0000256" key="1">
    <source>
        <dbReference type="ARBA" id="ARBA00006484"/>
    </source>
</evidence>
<protein>
    <submittedName>
        <fullName evidence="10">SDR family NAD(P)-dependent oxidoreductase</fullName>
    </submittedName>
</protein>
<dbReference type="PROSITE" id="PS52004">
    <property type="entry name" value="KS3_2"/>
    <property type="match status" value="1"/>
</dbReference>
<dbReference type="Pfam" id="PF00109">
    <property type="entry name" value="ketoacyl-synt"/>
    <property type="match status" value="1"/>
</dbReference>
<evidence type="ECO:0000313" key="10">
    <source>
        <dbReference type="EMBL" id="NBI52237.1"/>
    </source>
</evidence>
<evidence type="ECO:0000256" key="5">
    <source>
        <dbReference type="PROSITE-ProRule" id="PRU01363"/>
    </source>
</evidence>
<dbReference type="PROSITE" id="PS00012">
    <property type="entry name" value="PHOSPHOPANTETHEINE"/>
    <property type="match status" value="1"/>
</dbReference>
<dbReference type="InterPro" id="IPR014031">
    <property type="entry name" value="Ketoacyl_synth_C"/>
</dbReference>
<dbReference type="PROSITE" id="PS52019">
    <property type="entry name" value="PKS_MFAS_DH"/>
    <property type="match status" value="1"/>
</dbReference>
<keyword evidence="11" id="KW-1185">Reference proteome</keyword>
<dbReference type="Pfam" id="PF02801">
    <property type="entry name" value="Ketoacyl-synt_C"/>
    <property type="match status" value="1"/>
</dbReference>
<reference evidence="10 11" key="1">
    <citation type="journal article" date="2017" name="Int. J. Syst. Evol. Microbiol.">
        <title>Photobacterium alginatilyticum sp. nov., a marine bacterium isolated from bottom seawater.</title>
        <authorList>
            <person name="Wang X."/>
            <person name="Wang Y."/>
            <person name="Yang X."/>
            <person name="Sun H."/>
            <person name="Li B."/>
            <person name="Zhang X.H."/>
        </authorList>
    </citation>
    <scope>NUCLEOTIDE SEQUENCE [LARGE SCALE GENOMIC DNA]</scope>
    <source>
        <strain evidence="10 11">P03D4</strain>
    </source>
</reference>
<dbReference type="Gene3D" id="3.40.47.10">
    <property type="match status" value="1"/>
</dbReference>
<dbReference type="InterPro" id="IPR020841">
    <property type="entry name" value="PKS_Beta-ketoAc_synthase_dom"/>
</dbReference>
<dbReference type="EMBL" id="RSEJ01000005">
    <property type="protein sequence ID" value="NBI52237.1"/>
    <property type="molecule type" value="Genomic_DNA"/>
</dbReference>
<dbReference type="PANTHER" id="PTHR43775">
    <property type="entry name" value="FATTY ACID SYNTHASE"/>
    <property type="match status" value="1"/>
</dbReference>
<dbReference type="InterPro" id="IPR049552">
    <property type="entry name" value="PKS_DH_N"/>
</dbReference>
<dbReference type="Gene3D" id="1.10.1240.100">
    <property type="match status" value="1"/>
</dbReference>
<dbReference type="InterPro" id="IPR042104">
    <property type="entry name" value="PKS_dehydratase_sf"/>
</dbReference>
<dbReference type="CDD" id="cd00833">
    <property type="entry name" value="PKS"/>
    <property type="match status" value="1"/>
</dbReference>
<feature type="region of interest" description="C-terminal hotdog fold" evidence="5">
    <location>
        <begin position="788"/>
        <end position="928"/>
    </location>
</feature>
<dbReference type="InterPro" id="IPR036291">
    <property type="entry name" value="NAD(P)-bd_dom_sf"/>
</dbReference>
<evidence type="ECO:0000256" key="6">
    <source>
        <dbReference type="SAM" id="MobiDB-lite"/>
    </source>
</evidence>
<proteinExistence type="inferred from homology"/>
<evidence type="ECO:0000259" key="7">
    <source>
        <dbReference type="PROSITE" id="PS50075"/>
    </source>
</evidence>
<feature type="region of interest" description="Disordered" evidence="6">
    <location>
        <begin position="1"/>
        <end position="32"/>
    </location>
</feature>
<feature type="active site" description="Proton donor; for dehydratase activity" evidence="5">
    <location>
        <position position="847"/>
    </location>
</feature>
<accession>A0ABW9YEM1</accession>
<dbReference type="SMART" id="SM00825">
    <property type="entry name" value="PKS_KS"/>
    <property type="match status" value="1"/>
</dbReference>
<dbReference type="InterPro" id="IPR049551">
    <property type="entry name" value="PKS_DH_C"/>
</dbReference>
<dbReference type="Pfam" id="PF14765">
    <property type="entry name" value="PS-DH"/>
    <property type="match status" value="1"/>
</dbReference>
<keyword evidence="3" id="KW-0597">Phosphoprotein</keyword>
<evidence type="ECO:0000313" key="11">
    <source>
        <dbReference type="Proteomes" id="UP000738517"/>
    </source>
</evidence>
<dbReference type="Gene3D" id="3.40.50.720">
    <property type="entry name" value="NAD(P)-binding Rossmann-like Domain"/>
    <property type="match status" value="1"/>
</dbReference>
<dbReference type="Pfam" id="PF00550">
    <property type="entry name" value="PP-binding"/>
    <property type="match status" value="1"/>
</dbReference>
<dbReference type="InterPro" id="IPR020806">
    <property type="entry name" value="PKS_PP-bd"/>
</dbReference>
<dbReference type="SUPFAM" id="SSF51735">
    <property type="entry name" value="NAD(P)-binding Rossmann-fold domains"/>
    <property type="match status" value="2"/>
</dbReference>
<dbReference type="SMART" id="SM00822">
    <property type="entry name" value="PKS_KR"/>
    <property type="match status" value="1"/>
</dbReference>
<dbReference type="Gene3D" id="1.10.1200.10">
    <property type="entry name" value="ACP-like"/>
    <property type="match status" value="1"/>
</dbReference>
<dbReference type="Pfam" id="PF22621">
    <property type="entry name" value="CurL-like_PKS_C"/>
    <property type="match status" value="1"/>
</dbReference>
<feature type="region of interest" description="Disordered" evidence="6">
    <location>
        <begin position="1489"/>
        <end position="1508"/>
    </location>
</feature>
<dbReference type="Pfam" id="PF21089">
    <property type="entry name" value="PKS_DH_N"/>
    <property type="match status" value="1"/>
</dbReference>
<feature type="domain" description="PKS/mFAS DH" evidence="9">
    <location>
        <begin position="655"/>
        <end position="928"/>
    </location>
</feature>
<dbReference type="InterPro" id="IPR016039">
    <property type="entry name" value="Thiolase-like"/>
</dbReference>
<dbReference type="RefSeq" id="WP_160649503.1">
    <property type="nucleotide sequence ID" value="NZ_RSEJ01000005.1"/>
</dbReference>
<comment type="caution">
    <text evidence="10">The sequence shown here is derived from an EMBL/GenBank/DDBJ whole genome shotgun (WGS) entry which is preliminary data.</text>
</comment>
<evidence type="ECO:0000256" key="2">
    <source>
        <dbReference type="ARBA" id="ARBA00022450"/>
    </source>
</evidence>
<sequence>MFNDFLKVNKGEKKPPKPDSPPLQARAQSRSRHQDIAIIGIDCRIGDADRLEDFWHKLQKDKDFIRPFPASRALDAGQSEQGDASFYPAAFLEHVDQFDHEFFNLSYNEACGMDPNQRLLLQSSWRAFEDAGYGKAALSGSKVGIFVGFNSDFDPTYRQYVEQIAPDSADMLSEAGNIQSVIASRLAYILDLKGPSLVVDTACSSCLTALHLACQSLQKKECTMALLGGVKVRLLPLADENELGLRSVSGRCKTFDERSDGIGSGEGVVSLILKSVSEAERDGDHIYAVVKSTGVSQDGRSVGITAPNADAQHQLLQDVLRKGDIDPETIALYEAHGTGTKLGDPIELSAINKAYRLFSDKRQYCAIGAVKSNIGHLDHAAAMGGMIKLIMALKHKTLPATLHFLSPNAEIDFIDSPLYVNDTCSEWPQAIFPRRAALSAFGLSGTNAHAIFEEYSHDVSDCEAGKAALIAAPTETTYWIPLSATSLPALERVVADYADWLSAPLGAESLRDQAFTLACGRSHHAHRLLLCVEDLVVLRQQLQQLQSGDLSDSPMYGYHKVVPPSKQVRSQGELTDDDLRQLTDTVRDRLNGKTSRIDQEVAELYLQGADIDWNSLYKGGAYQRLSLPAYPFEAKRCWVSLPKSVKLRGEREVNHPLVDCVLADSYDRTIFMTRFDVDKHWVLNEHIIDGNYIIPGTTYVEMASALATSYLGYEAVELRKVIFLQPVIVEQHSPRDIQLVMIHEDNHERFIVTGHQGGDWITYAQGEIHRCQPDTSDVMIPEGASLANFEAVTEAQINQQEVSDVGPRWDSLTRACRYQYQVLGEFSLDRRFVGEVADYHIHPALMDHCVNIANGLAGTDTYLPFSYRSIKVYKALPAQFSALLTMKKGQDPAPETVKYDIDIVGPDNEPVMVIRDYVIKQYKQNFRAEPGDGFETVLLPQELSQSRSPEGEDIVLLGAEPHGMLSSLATALSQSNRVISYENLEELKPNSAPLVAADRVVFYLGNHAGDGMTAVEETAVELFRFTKQLVQIQRKQPLQLNIIAANGFASESGTTVDPAVHAMYAMAKVVSQELHHVSVSCIDLQSDTQVAEILPLLYPTAGYQMLVWRDKCCYQPVLQPRQMSQAALLPSSVIRAGKSYVITGASGALARQAALAISAQAACHLCLISRTDPQGNSAKSHQLKMLIEQLRGQGSTVEHHQLDVANADGIASVLAQARQRYDGIGGVVHTAGLAGDGFIFRKDEAEFRQVTQAKIAGAHVLDRLTREDELDFFVLYSSVTAVFAGMGQSDYTYANAWLDGLAEQRRQLGLPALSIQWPAWSEIGMAVEKQAKFDGLMAPLTTQQGMAAFESLLASGSQGTVMPGQLNPSYDQPVEELPVTLGFSFQKTRPQQTTRQQTIPTDEPIVLKGGGDLATDDIHQSVAAVWASVLGLGEVDLFDSFFSLGGDSILAVKVIQLLEKEFGNIIDVTDIFTYPTVSQLAEYIRPLIQPPEPQEHEPEDDDTDLDTLLSQLESGDISVEEANAKSFN</sequence>
<evidence type="ECO:0000259" key="8">
    <source>
        <dbReference type="PROSITE" id="PS52004"/>
    </source>
</evidence>
<dbReference type="SUPFAM" id="SSF53901">
    <property type="entry name" value="Thiolase-like"/>
    <property type="match status" value="1"/>
</dbReference>
<feature type="active site" description="Proton acceptor; for dehydratase activity" evidence="5">
    <location>
        <position position="686"/>
    </location>
</feature>
<dbReference type="SMART" id="SM00823">
    <property type="entry name" value="PKS_PP"/>
    <property type="match status" value="1"/>
</dbReference>
<dbReference type="PANTHER" id="PTHR43775:SF37">
    <property type="entry name" value="SI:DKEY-61P9.11"/>
    <property type="match status" value="1"/>
</dbReference>
<dbReference type="SMART" id="SM00826">
    <property type="entry name" value="PKS_DH"/>
    <property type="match status" value="1"/>
</dbReference>
<feature type="domain" description="Carrier" evidence="7">
    <location>
        <begin position="1413"/>
        <end position="1488"/>
    </location>
</feature>
<dbReference type="InterPro" id="IPR006162">
    <property type="entry name" value="Ppantetheine_attach_site"/>
</dbReference>
<dbReference type="InterPro" id="IPR009081">
    <property type="entry name" value="PP-bd_ACP"/>
</dbReference>
<dbReference type="InterPro" id="IPR036736">
    <property type="entry name" value="ACP-like_sf"/>
</dbReference>
<evidence type="ECO:0000259" key="9">
    <source>
        <dbReference type="PROSITE" id="PS52019"/>
    </source>
</evidence>
<dbReference type="InterPro" id="IPR020807">
    <property type="entry name" value="PKS_DH"/>
</dbReference>
<dbReference type="CDD" id="cd08953">
    <property type="entry name" value="KR_2_SDR_x"/>
    <property type="match status" value="1"/>
</dbReference>
<dbReference type="InterPro" id="IPR050091">
    <property type="entry name" value="PKS_NRPS_Biosynth_Enz"/>
</dbReference>
<evidence type="ECO:0000256" key="3">
    <source>
        <dbReference type="ARBA" id="ARBA00022553"/>
    </source>
</evidence>
<dbReference type="Pfam" id="PF08659">
    <property type="entry name" value="KR"/>
    <property type="match status" value="1"/>
</dbReference>
<dbReference type="InterPro" id="IPR057326">
    <property type="entry name" value="KR_dom"/>
</dbReference>
<dbReference type="SUPFAM" id="SSF47336">
    <property type="entry name" value="ACP-like"/>
    <property type="match status" value="1"/>
</dbReference>
<comment type="similarity">
    <text evidence="1">Belongs to the short-chain dehydrogenases/reductases (SDR) family.</text>
</comment>
<dbReference type="PROSITE" id="PS50075">
    <property type="entry name" value="CARRIER"/>
    <property type="match status" value="1"/>
</dbReference>
<organism evidence="10 11">
    <name type="scientific">Photobacterium alginatilyticum</name>
    <dbReference type="NCBI Taxonomy" id="1775171"/>
    <lineage>
        <taxon>Bacteria</taxon>
        <taxon>Pseudomonadati</taxon>
        <taxon>Pseudomonadota</taxon>
        <taxon>Gammaproteobacteria</taxon>
        <taxon>Vibrionales</taxon>
        <taxon>Vibrionaceae</taxon>
        <taxon>Photobacterium</taxon>
    </lineage>
</organism>
<dbReference type="Proteomes" id="UP000738517">
    <property type="component" value="Unassembled WGS sequence"/>
</dbReference>
<gene>
    <name evidence="10" type="ORF">EIZ48_06590</name>
</gene>
<keyword evidence="2" id="KW-0596">Phosphopantetheine</keyword>
<dbReference type="InterPro" id="IPR014030">
    <property type="entry name" value="Ketoacyl_synth_N"/>
</dbReference>